<sequence length="176" mass="19633">MPAKSITKANPKASKGKINLSKAKKPKITPKKQLAKAKAPAKTHTPSPEPKENSSTTSHSSFVYSPSEPQERLFDLFHNSDPTSEPEEDPVTVENQIEGIVHPCKTQNQQKTTAKPLKEIDNLNAVIDKKWVKAGVAQIALKNLDLPYFSPNNYDKKITVRNIPDINLILTERKSW</sequence>
<organism evidence="1 2">
    <name type="scientific">Entomophthora muscae</name>
    <dbReference type="NCBI Taxonomy" id="34485"/>
    <lineage>
        <taxon>Eukaryota</taxon>
        <taxon>Fungi</taxon>
        <taxon>Fungi incertae sedis</taxon>
        <taxon>Zoopagomycota</taxon>
        <taxon>Entomophthoromycotina</taxon>
        <taxon>Entomophthoromycetes</taxon>
        <taxon>Entomophthorales</taxon>
        <taxon>Entomophthoraceae</taxon>
        <taxon>Entomophthora</taxon>
    </lineage>
</organism>
<proteinExistence type="predicted"/>
<protein>
    <submittedName>
        <fullName evidence="1">Uncharacterized protein</fullName>
    </submittedName>
</protein>
<accession>A0ACC2TS67</accession>
<evidence type="ECO:0000313" key="2">
    <source>
        <dbReference type="Proteomes" id="UP001165960"/>
    </source>
</evidence>
<name>A0ACC2TS67_9FUNG</name>
<comment type="caution">
    <text evidence="1">The sequence shown here is derived from an EMBL/GenBank/DDBJ whole genome shotgun (WGS) entry which is preliminary data.</text>
</comment>
<evidence type="ECO:0000313" key="1">
    <source>
        <dbReference type="EMBL" id="KAJ9077356.1"/>
    </source>
</evidence>
<dbReference type="Proteomes" id="UP001165960">
    <property type="component" value="Unassembled WGS sequence"/>
</dbReference>
<keyword evidence="2" id="KW-1185">Reference proteome</keyword>
<dbReference type="EMBL" id="QTSX02002203">
    <property type="protein sequence ID" value="KAJ9077356.1"/>
    <property type="molecule type" value="Genomic_DNA"/>
</dbReference>
<reference evidence="1" key="1">
    <citation type="submission" date="2022-04" db="EMBL/GenBank/DDBJ databases">
        <title>Genome of the entomopathogenic fungus Entomophthora muscae.</title>
        <authorList>
            <person name="Elya C."/>
            <person name="Lovett B.R."/>
            <person name="Lee E."/>
            <person name="Macias A.M."/>
            <person name="Hajek A.E."/>
            <person name="De Bivort B.L."/>
            <person name="Kasson M.T."/>
            <person name="De Fine Licht H.H."/>
            <person name="Stajich J.E."/>
        </authorList>
    </citation>
    <scope>NUCLEOTIDE SEQUENCE</scope>
    <source>
        <strain evidence="1">Berkeley</strain>
    </source>
</reference>
<gene>
    <name evidence="1" type="ORF">DSO57_1017494</name>
</gene>